<name>F0JCE9_9BACT</name>
<keyword evidence="1" id="KW-1133">Transmembrane helix</keyword>
<dbReference type="Proteomes" id="UP000007845">
    <property type="component" value="Chromosome"/>
</dbReference>
<protein>
    <submittedName>
        <fullName evidence="2">Uncharacterized protein</fullName>
    </submittedName>
</protein>
<organism evidence="2 3">
    <name type="scientific">Pseudodesulfovibrio mercurii</name>
    <dbReference type="NCBI Taxonomy" id="641491"/>
    <lineage>
        <taxon>Bacteria</taxon>
        <taxon>Pseudomonadati</taxon>
        <taxon>Thermodesulfobacteriota</taxon>
        <taxon>Desulfovibrionia</taxon>
        <taxon>Desulfovibrionales</taxon>
        <taxon>Desulfovibrionaceae</taxon>
    </lineage>
</organism>
<dbReference type="KEGG" id="ddn:DND132_1235"/>
<dbReference type="EMBL" id="CP003220">
    <property type="protein sequence ID" value="EGB14447.1"/>
    <property type="molecule type" value="Genomic_DNA"/>
</dbReference>
<keyword evidence="3" id="KW-1185">Reference proteome</keyword>
<evidence type="ECO:0000313" key="3">
    <source>
        <dbReference type="Proteomes" id="UP000007845"/>
    </source>
</evidence>
<gene>
    <name evidence="2" type="ORF">DND132_1235</name>
</gene>
<dbReference type="OrthoDB" id="9943644at2"/>
<dbReference type="RefSeq" id="WP_014321875.1">
    <property type="nucleotide sequence ID" value="NC_016803.1"/>
</dbReference>
<sequence length="72" mass="8179">MNLFEIVRILFEAPRTAWNAVASMWEWISPELVCSATVNLAVLSAALLGAIWLVAPFDLKRRASHRNRAEHF</sequence>
<reference evidence="2 3" key="1">
    <citation type="journal article" date="2011" name="J. Bacteriol.">
        <title>Genome sequence of the mercury-methylating strain Desulfovibrio desulfuricans ND132.</title>
        <authorList>
            <person name="Brown S.D."/>
            <person name="Gilmour C.C."/>
            <person name="Kucken A.M."/>
            <person name="Wall J.D."/>
            <person name="Elias D.A."/>
            <person name="Brandt C.C."/>
            <person name="Podar M."/>
            <person name="Chertkov O."/>
            <person name="Held B."/>
            <person name="Bruce D.C."/>
            <person name="Detter J.C."/>
            <person name="Tapia R."/>
            <person name="Han C.S."/>
            <person name="Goodwin L.A."/>
            <person name="Cheng J.F."/>
            <person name="Pitluck S."/>
            <person name="Woyke T."/>
            <person name="Mikhailova N."/>
            <person name="Ivanova N.N."/>
            <person name="Han J."/>
            <person name="Lucas S."/>
            <person name="Lapidus A.L."/>
            <person name="Land M.L."/>
            <person name="Hauser L.J."/>
            <person name="Palumbo A.V."/>
        </authorList>
    </citation>
    <scope>NUCLEOTIDE SEQUENCE [LARGE SCALE GENOMIC DNA]</scope>
    <source>
        <strain evidence="2 3">ND132</strain>
    </source>
</reference>
<accession>F0JCE9</accession>
<feature type="transmembrane region" description="Helical" evidence="1">
    <location>
        <begin position="40"/>
        <end position="59"/>
    </location>
</feature>
<proteinExistence type="predicted"/>
<keyword evidence="1" id="KW-0812">Transmembrane</keyword>
<evidence type="ECO:0000313" key="2">
    <source>
        <dbReference type="EMBL" id="EGB14447.1"/>
    </source>
</evidence>
<dbReference type="HOGENOM" id="CLU_2715767_0_0_7"/>
<keyword evidence="1" id="KW-0472">Membrane</keyword>
<dbReference type="STRING" id="641491.DND132_1235"/>
<dbReference type="AlphaFoldDB" id="F0JCE9"/>
<evidence type="ECO:0000256" key="1">
    <source>
        <dbReference type="SAM" id="Phobius"/>
    </source>
</evidence>